<dbReference type="EMBL" id="JAIRAU010000008">
    <property type="protein sequence ID" value="MBZ5709586.1"/>
    <property type="molecule type" value="Genomic_DNA"/>
</dbReference>
<keyword evidence="1" id="KW-0175">Coiled coil</keyword>
<protein>
    <submittedName>
        <fullName evidence="3">Uncharacterized protein</fullName>
    </submittedName>
</protein>
<feature type="region of interest" description="Disordered" evidence="2">
    <location>
        <begin position="105"/>
        <end position="148"/>
    </location>
</feature>
<evidence type="ECO:0000313" key="4">
    <source>
        <dbReference type="Proteomes" id="UP001139031"/>
    </source>
</evidence>
<organism evidence="3 4">
    <name type="scientific">Nannocystis pusilla</name>
    <dbReference type="NCBI Taxonomy" id="889268"/>
    <lineage>
        <taxon>Bacteria</taxon>
        <taxon>Pseudomonadati</taxon>
        <taxon>Myxococcota</taxon>
        <taxon>Polyangia</taxon>
        <taxon>Nannocystales</taxon>
        <taxon>Nannocystaceae</taxon>
        <taxon>Nannocystis</taxon>
    </lineage>
</organism>
<sequence length="148" mass="16074">MHDSETADPVSPALLDLLAVFEGPLAEVQFPGVDQGVLRGLVDQVRGHAHELDQLRAQLDALHNQLTESRLRLLRTAEQGLAYARVFAADDPELDARLADIHLGGGKAEPRRRKLEVASADSGNAEPLRLPPRRGRKPRVAEEAPTGS</sequence>
<dbReference type="Proteomes" id="UP001139031">
    <property type="component" value="Unassembled WGS sequence"/>
</dbReference>
<dbReference type="RefSeq" id="WP_224191364.1">
    <property type="nucleotide sequence ID" value="NZ_JAIRAU010000008.1"/>
</dbReference>
<name>A0ABS7TN26_9BACT</name>
<feature type="coiled-coil region" evidence="1">
    <location>
        <begin position="45"/>
        <end position="72"/>
    </location>
</feature>
<evidence type="ECO:0000256" key="1">
    <source>
        <dbReference type="SAM" id="Coils"/>
    </source>
</evidence>
<comment type="caution">
    <text evidence="3">The sequence shown here is derived from an EMBL/GenBank/DDBJ whole genome shotgun (WGS) entry which is preliminary data.</text>
</comment>
<proteinExistence type="predicted"/>
<reference evidence="3" key="1">
    <citation type="submission" date="2021-08" db="EMBL/GenBank/DDBJ databases">
        <authorList>
            <person name="Stevens D.C."/>
        </authorList>
    </citation>
    <scope>NUCLEOTIDE SEQUENCE</scope>
    <source>
        <strain evidence="3">DSM 53165</strain>
    </source>
</reference>
<evidence type="ECO:0000256" key="2">
    <source>
        <dbReference type="SAM" id="MobiDB-lite"/>
    </source>
</evidence>
<gene>
    <name evidence="3" type="ORF">K7C98_09965</name>
</gene>
<keyword evidence="4" id="KW-1185">Reference proteome</keyword>
<accession>A0ABS7TN26</accession>
<evidence type="ECO:0000313" key="3">
    <source>
        <dbReference type="EMBL" id="MBZ5709586.1"/>
    </source>
</evidence>